<accession>A0A2A4CR31</accession>
<dbReference type="EMBL" id="NTJD01000002">
    <property type="protein sequence ID" value="PCD77701.1"/>
    <property type="molecule type" value="Genomic_DNA"/>
</dbReference>
<evidence type="ECO:0000313" key="2">
    <source>
        <dbReference type="Proteomes" id="UP000243507"/>
    </source>
</evidence>
<reference evidence="1 2" key="1">
    <citation type="submission" date="2017-09" db="EMBL/GenBank/DDBJ databases">
        <title>A multilocus sequence analysis scheme for characterization of bacteria in the genus Thioclava.</title>
        <authorList>
            <person name="Liu Y."/>
            <person name="Shao Z."/>
        </authorList>
    </citation>
    <scope>NUCLEOTIDE SEQUENCE [LARGE SCALE GENOMIC DNA]</scope>
    <source>
        <strain evidence="1 2">CAU 1312</strain>
    </source>
</reference>
<dbReference type="AlphaFoldDB" id="A0A2A4CR31"/>
<evidence type="ECO:0000313" key="1">
    <source>
        <dbReference type="EMBL" id="PCD77701.1"/>
    </source>
</evidence>
<name>A0A2A4CR31_9RHOB</name>
<protein>
    <submittedName>
        <fullName evidence="1">DUF1127 domain-containing protein</fullName>
    </submittedName>
</protein>
<keyword evidence="2" id="KW-1185">Reference proteome</keyword>
<gene>
    <name evidence="1" type="ORF">CLN94_04165</name>
</gene>
<organism evidence="1 2">
    <name type="scientific">Pseudothioclava arenosa</name>
    <dbReference type="NCBI Taxonomy" id="1795308"/>
    <lineage>
        <taxon>Bacteria</taxon>
        <taxon>Pseudomonadati</taxon>
        <taxon>Pseudomonadota</taxon>
        <taxon>Alphaproteobacteria</taxon>
        <taxon>Rhodobacterales</taxon>
        <taxon>Paracoccaceae</taxon>
        <taxon>Pseudothioclava</taxon>
    </lineage>
</organism>
<comment type="caution">
    <text evidence="1">The sequence shown here is derived from an EMBL/GenBank/DDBJ whole genome shotgun (WGS) entry which is preliminary data.</text>
</comment>
<dbReference type="RefSeq" id="WP_096431411.1">
    <property type="nucleotide sequence ID" value="NZ_NTJD01000002.1"/>
</dbReference>
<dbReference type="OrthoDB" id="7867799at2"/>
<proteinExistence type="predicted"/>
<sequence length="74" mass="8129">MAFISFHDKAALPLGKQIAGLARGFAQALIAMAERQSRAEEIARLRKLSAADLAARGLTPERIVGHVFADRFYF</sequence>
<dbReference type="Proteomes" id="UP000243507">
    <property type="component" value="Unassembled WGS sequence"/>
</dbReference>